<comment type="caution">
    <text evidence="1">The sequence shown here is derived from an EMBL/GenBank/DDBJ whole genome shotgun (WGS) entry which is preliminary data.</text>
</comment>
<reference evidence="1 2" key="1">
    <citation type="submission" date="2014-06" db="EMBL/GenBank/DDBJ databases">
        <title>Whole Genome Sequences of Three Symbiotic Endozoicomonas Bacteria.</title>
        <authorList>
            <person name="Neave M.J."/>
            <person name="Apprill A."/>
            <person name="Voolstra C.R."/>
        </authorList>
    </citation>
    <scope>NUCLEOTIDE SEQUENCE [LARGE SCALE GENOMIC DNA]</scope>
    <source>
        <strain evidence="1 2">LMG 24815</strain>
    </source>
</reference>
<keyword evidence="2" id="KW-1185">Reference proteome</keyword>
<dbReference type="AlphaFoldDB" id="A0A081N352"/>
<evidence type="ECO:0000313" key="2">
    <source>
        <dbReference type="Proteomes" id="UP000028006"/>
    </source>
</evidence>
<evidence type="ECO:0000313" key="1">
    <source>
        <dbReference type="EMBL" id="KEQ12875.1"/>
    </source>
</evidence>
<protein>
    <submittedName>
        <fullName evidence="1">Uncharacterized protein</fullName>
    </submittedName>
</protein>
<dbReference type="RefSeq" id="WP_034878295.1">
    <property type="nucleotide sequence ID" value="NZ_JOKG01000004.1"/>
</dbReference>
<sequence>MYRTWSQGSKAFRLSNLKKLFLTLLLFPGLAWSYTGNDYHLLSLMMDGYRLKIQAWSVPDVYQQDGPGADALRLERTITTNLFSVSDEDEQLASAMGDLQTAIQSYALDWQQQGLPRWHYGEGVENAMAAFSAIARAQISESKEANTRAEQIDLLLQMTSVYIFMASEIGEFHPLTDEYDLPAMVAELDKLLTTLPVDDRRFMAKWRFIKPVILKMDFRVPDVVRRHALSMSEILEISLNN</sequence>
<dbReference type="Proteomes" id="UP000028006">
    <property type="component" value="Unassembled WGS sequence"/>
</dbReference>
<organism evidence="1 2">
    <name type="scientific">Endozoicomonas montiporae</name>
    <dbReference type="NCBI Taxonomy" id="1027273"/>
    <lineage>
        <taxon>Bacteria</taxon>
        <taxon>Pseudomonadati</taxon>
        <taxon>Pseudomonadota</taxon>
        <taxon>Gammaproteobacteria</taxon>
        <taxon>Oceanospirillales</taxon>
        <taxon>Endozoicomonadaceae</taxon>
        <taxon>Endozoicomonas</taxon>
    </lineage>
</organism>
<proteinExistence type="predicted"/>
<gene>
    <name evidence="1" type="ORF">GZ77_20770</name>
</gene>
<accession>A0A081N352</accession>
<name>A0A081N352_9GAMM</name>
<dbReference type="EMBL" id="JOKG01000004">
    <property type="protein sequence ID" value="KEQ12875.1"/>
    <property type="molecule type" value="Genomic_DNA"/>
</dbReference>